<organism evidence="4 5">
    <name type="scientific">Daucus carota subsp. sativus</name>
    <name type="common">Carrot</name>
    <dbReference type="NCBI Taxonomy" id="79200"/>
    <lineage>
        <taxon>Eukaryota</taxon>
        <taxon>Viridiplantae</taxon>
        <taxon>Streptophyta</taxon>
        <taxon>Embryophyta</taxon>
        <taxon>Tracheophyta</taxon>
        <taxon>Spermatophyta</taxon>
        <taxon>Magnoliopsida</taxon>
        <taxon>eudicotyledons</taxon>
        <taxon>Gunneridae</taxon>
        <taxon>Pentapetalae</taxon>
        <taxon>asterids</taxon>
        <taxon>campanulids</taxon>
        <taxon>Apiales</taxon>
        <taxon>Apiaceae</taxon>
        <taxon>Apioideae</taxon>
        <taxon>Scandiceae</taxon>
        <taxon>Daucinae</taxon>
        <taxon>Daucus</taxon>
        <taxon>Daucus sect. Daucus</taxon>
    </lineage>
</organism>
<feature type="domain" description="Reverse transcriptase Ty1/copia-type" evidence="3">
    <location>
        <begin position="141"/>
        <end position="394"/>
    </location>
</feature>
<feature type="region of interest" description="Disordered" evidence="1">
    <location>
        <begin position="1"/>
        <end position="58"/>
    </location>
</feature>
<proteinExistence type="predicted"/>
<dbReference type="SUPFAM" id="SSF56672">
    <property type="entry name" value="DNA/RNA polymerases"/>
    <property type="match status" value="1"/>
</dbReference>
<dbReference type="CDD" id="cd09272">
    <property type="entry name" value="RNase_HI_RT_Ty1"/>
    <property type="match status" value="1"/>
</dbReference>
<dbReference type="InterPro" id="IPR013103">
    <property type="entry name" value="RVT_2"/>
</dbReference>
<sequence length="955" mass="108944">MFPASDPLVFEPDNDQIIPAVPESTNPSSQSNLDTDMPDAHRTTTSHPVVNNRPSRKTQIPKRLQDCVGLPSNLNSNLCTTEDSNPYPIQAYLCYDAFTSTYTQYMTATAQESVPYTYKQASTNSNWLKAMKLELDALESNHTWELVQKPPDKHVVDCKWIFKIKYLPDGSIDRYKARLVAKGFTQTFGLDYFETFSPVAKMTTVRVLIAVASTQNWPINQLDVTNAFLHGDLHEEVYMRVPPGYFALSTHCCLDPATDTSTLVCKLIKSIYGLKQAPRCWFTKFSKALLIYGFRQCHSDNSLFTFNKGLVFIAVLVYVDDILITGNNNDTISHVKSFLATHFKLKDLGPLKYFLGIEIARSSAGIYLHQKKYTLDILADVGLTDCKPSKIPMEQNHTLQKSESAFLKSQDASLYRRLVGRLLYLTITRPEIAYSVQVLSQFITQPRADHLTAVFKILRFVKGSPGQGLFYSATMPLKLTAFSDSDWGGDLLSRHSLTGYCILFGSSLVAWKCKKQHTVSKSSAEAEYRSMADTCCEIVWLLAIFRVFGFNSLTPVQLHCDNKSALYIASNSVFHERTKHIEIDCHIVRENTIIWSAFSTMLQAECLQSFPAIHLEGGCYRYWWYSRRQLCWLSQLVNYIASFESISWLSVLVQLLSFLLSFRDFSSSSYLNVLPNRARVSNYSARKVREFYRASTIFEFFYYKYIFTNIFNILFIIYIFNRIELEPNRSYFEFLSIFGDPLRAFEPNSSLSNCLRTDCYTTNTMIYLVELCLIVVLVLMLLAWSMYCLCSHQGRDFHHRMILKIKNLARNFCGGSVCCRSNRTGKGGFANQPDVTLQMNAKNHSVADADPPEVAIQIADVENQPEMSLQMEWQYRLIMWKINQRGQYIWMPRITLLHVLSSKVNRPKINVGASILMSLCRVSDTSTRGKMKKPLVSHCNITSISKLITCTHLCG</sequence>
<accession>A0AAF0XV95</accession>
<evidence type="ECO:0000313" key="4">
    <source>
        <dbReference type="EMBL" id="WOH13997.1"/>
    </source>
</evidence>
<dbReference type="Proteomes" id="UP000077755">
    <property type="component" value="Chromosome 9"/>
</dbReference>
<dbReference type="Pfam" id="PF07727">
    <property type="entry name" value="RVT_2"/>
    <property type="match status" value="1"/>
</dbReference>
<feature type="transmembrane region" description="Helical" evidence="2">
    <location>
        <begin position="765"/>
        <end position="790"/>
    </location>
</feature>
<dbReference type="PANTHER" id="PTHR11439:SF470">
    <property type="entry name" value="CYSTEINE-RICH RLK (RECEPTOR-LIKE PROTEIN KINASE) 8"/>
    <property type="match status" value="1"/>
</dbReference>
<feature type="compositionally biased region" description="Polar residues" evidence="1">
    <location>
        <begin position="43"/>
        <end position="53"/>
    </location>
</feature>
<keyword evidence="5" id="KW-1185">Reference proteome</keyword>
<name>A0AAF0XV95_DAUCS</name>
<dbReference type="PANTHER" id="PTHR11439">
    <property type="entry name" value="GAG-POL-RELATED RETROTRANSPOSON"/>
    <property type="match status" value="1"/>
</dbReference>
<keyword evidence="2" id="KW-1133">Transmembrane helix</keyword>
<feature type="compositionally biased region" description="Polar residues" evidence="1">
    <location>
        <begin position="23"/>
        <end position="34"/>
    </location>
</feature>
<protein>
    <recommendedName>
        <fullName evidence="3">Reverse transcriptase Ty1/copia-type domain-containing protein</fullName>
    </recommendedName>
</protein>
<keyword evidence="2" id="KW-0472">Membrane</keyword>
<gene>
    <name evidence="4" type="ORF">DCAR_0933512</name>
</gene>
<evidence type="ECO:0000259" key="3">
    <source>
        <dbReference type="Pfam" id="PF07727"/>
    </source>
</evidence>
<evidence type="ECO:0000313" key="5">
    <source>
        <dbReference type="Proteomes" id="UP000077755"/>
    </source>
</evidence>
<dbReference type="AlphaFoldDB" id="A0AAF0XV95"/>
<reference evidence="4" key="1">
    <citation type="journal article" date="2016" name="Nat. Genet.">
        <title>A high-quality carrot genome assembly provides new insights into carotenoid accumulation and asterid genome evolution.</title>
        <authorList>
            <person name="Iorizzo M."/>
            <person name="Ellison S."/>
            <person name="Senalik D."/>
            <person name="Zeng P."/>
            <person name="Satapoomin P."/>
            <person name="Huang J."/>
            <person name="Bowman M."/>
            <person name="Iovene M."/>
            <person name="Sanseverino W."/>
            <person name="Cavagnaro P."/>
            <person name="Yildiz M."/>
            <person name="Macko-Podgorni A."/>
            <person name="Moranska E."/>
            <person name="Grzebelus E."/>
            <person name="Grzebelus D."/>
            <person name="Ashrafi H."/>
            <person name="Zheng Z."/>
            <person name="Cheng S."/>
            <person name="Spooner D."/>
            <person name="Van Deynze A."/>
            <person name="Simon P."/>
        </authorList>
    </citation>
    <scope>NUCLEOTIDE SEQUENCE</scope>
    <source>
        <tissue evidence="4">Leaf</tissue>
    </source>
</reference>
<reference evidence="4" key="2">
    <citation type="submission" date="2022-03" db="EMBL/GenBank/DDBJ databases">
        <title>Draft title - Genomic analysis of global carrot germplasm unveils the trajectory of domestication and the origin of high carotenoid orange carrot.</title>
        <authorList>
            <person name="Iorizzo M."/>
            <person name="Ellison S."/>
            <person name="Senalik D."/>
            <person name="Macko-Podgorni A."/>
            <person name="Grzebelus D."/>
            <person name="Bostan H."/>
            <person name="Rolling W."/>
            <person name="Curaba J."/>
            <person name="Simon P."/>
        </authorList>
    </citation>
    <scope>NUCLEOTIDE SEQUENCE</scope>
    <source>
        <tissue evidence="4">Leaf</tissue>
    </source>
</reference>
<evidence type="ECO:0000256" key="2">
    <source>
        <dbReference type="SAM" id="Phobius"/>
    </source>
</evidence>
<keyword evidence="2" id="KW-0812">Transmembrane</keyword>
<dbReference type="EMBL" id="CP093351">
    <property type="protein sequence ID" value="WOH13997.1"/>
    <property type="molecule type" value="Genomic_DNA"/>
</dbReference>
<feature type="transmembrane region" description="Helical" evidence="2">
    <location>
        <begin position="701"/>
        <end position="720"/>
    </location>
</feature>
<dbReference type="InterPro" id="IPR043502">
    <property type="entry name" value="DNA/RNA_pol_sf"/>
</dbReference>
<evidence type="ECO:0000256" key="1">
    <source>
        <dbReference type="SAM" id="MobiDB-lite"/>
    </source>
</evidence>